<dbReference type="EMBL" id="BOLY01000009">
    <property type="protein sequence ID" value="GIZ49262.1"/>
    <property type="molecule type" value="Genomic_DNA"/>
</dbReference>
<dbReference type="OrthoDB" id="3646913at2759"/>
<keyword evidence="3" id="KW-1185">Reference proteome</keyword>
<name>A0A9P3FLQ8_9PEZI</name>
<reference evidence="2 3" key="1">
    <citation type="submission" date="2021-01" db="EMBL/GenBank/DDBJ databases">
        <title>Cercospora kikuchii MAFF 305040 whole genome shotgun sequence.</title>
        <authorList>
            <person name="Kashiwa T."/>
            <person name="Suzuki T."/>
        </authorList>
    </citation>
    <scope>NUCLEOTIDE SEQUENCE [LARGE SCALE GENOMIC DNA]</scope>
    <source>
        <strain evidence="2 3">MAFF 305040</strain>
    </source>
</reference>
<feature type="transmembrane region" description="Helical" evidence="1">
    <location>
        <begin position="178"/>
        <end position="200"/>
    </location>
</feature>
<feature type="transmembrane region" description="Helical" evidence="1">
    <location>
        <begin position="67"/>
        <end position="89"/>
    </location>
</feature>
<comment type="caution">
    <text evidence="2">The sequence shown here is derived from an EMBL/GenBank/DDBJ whole genome shotgun (WGS) entry which is preliminary data.</text>
</comment>
<evidence type="ECO:0000313" key="3">
    <source>
        <dbReference type="Proteomes" id="UP000825890"/>
    </source>
</evidence>
<keyword evidence="1" id="KW-0812">Transmembrane</keyword>
<evidence type="ECO:0000256" key="1">
    <source>
        <dbReference type="SAM" id="Phobius"/>
    </source>
</evidence>
<evidence type="ECO:0000313" key="2">
    <source>
        <dbReference type="EMBL" id="GIZ49262.1"/>
    </source>
</evidence>
<feature type="transmembrane region" description="Helical" evidence="1">
    <location>
        <begin position="109"/>
        <end position="129"/>
    </location>
</feature>
<organism evidence="2 3">
    <name type="scientific">Cercospora kikuchii</name>
    <dbReference type="NCBI Taxonomy" id="84275"/>
    <lineage>
        <taxon>Eukaryota</taxon>
        <taxon>Fungi</taxon>
        <taxon>Dikarya</taxon>
        <taxon>Ascomycota</taxon>
        <taxon>Pezizomycotina</taxon>
        <taxon>Dothideomycetes</taxon>
        <taxon>Dothideomycetidae</taxon>
        <taxon>Mycosphaerellales</taxon>
        <taxon>Mycosphaerellaceae</taxon>
        <taxon>Cercospora</taxon>
    </lineage>
</organism>
<protein>
    <submittedName>
        <fullName evidence="2">Uncharacterized protein</fullName>
    </submittedName>
</protein>
<dbReference type="AlphaFoldDB" id="A0A9P3FLQ8"/>
<gene>
    <name evidence="2" type="ORF">CKM354_001229400</name>
</gene>
<accession>A0A9P3FLQ8</accession>
<sequence length="210" mass="23152">MMTPRKRAQSLPSEHSYELKSVVSDTSSISKDRLHRLHIRQLVQPSERTVRNPGSGFFINATRAARFVQLLLGPALIAVNAVLLARYRSLNDACSSQGTSPDCEVYRKAVGAFGYCVFPGVLGILQSIWGMRATYVNPLPLHTVVGLDNLVAGFYMGGGCTLAALINGWRCTDLCPIFYASIALFFAGVVLSYSMIPAWIHLRLHVKRHE</sequence>
<keyword evidence="1" id="KW-1133">Transmembrane helix</keyword>
<feature type="transmembrane region" description="Helical" evidence="1">
    <location>
        <begin position="141"/>
        <end position="166"/>
    </location>
</feature>
<dbReference type="GeneID" id="68297869"/>
<proteinExistence type="predicted"/>
<dbReference type="RefSeq" id="XP_044663749.1">
    <property type="nucleotide sequence ID" value="XM_044807814.1"/>
</dbReference>
<dbReference type="Proteomes" id="UP000825890">
    <property type="component" value="Unassembled WGS sequence"/>
</dbReference>
<keyword evidence="1" id="KW-0472">Membrane</keyword>